<comment type="catalytic activity">
    <reaction evidence="1 17">
        <text>L-histidyl-[protein] + phosphoenolpyruvate = N(pros)-phospho-L-histidyl-[protein] + pyruvate</text>
        <dbReference type="Rhea" id="RHEA:23880"/>
        <dbReference type="Rhea" id="RHEA-COMP:9745"/>
        <dbReference type="Rhea" id="RHEA-COMP:9746"/>
        <dbReference type="ChEBI" id="CHEBI:15361"/>
        <dbReference type="ChEBI" id="CHEBI:29979"/>
        <dbReference type="ChEBI" id="CHEBI:58702"/>
        <dbReference type="ChEBI" id="CHEBI:64837"/>
        <dbReference type="EC" id="2.7.3.9"/>
    </reaction>
</comment>
<feature type="binding site" evidence="19">
    <location>
        <begin position="456"/>
        <end position="457"/>
    </location>
    <ligand>
        <name>phosphoenolpyruvate</name>
        <dbReference type="ChEBI" id="CHEBI:58702"/>
    </ligand>
</feature>
<dbReference type="PANTHER" id="PTHR46244">
    <property type="entry name" value="PHOSPHOENOLPYRUVATE-PROTEIN PHOSPHOTRANSFERASE"/>
    <property type="match status" value="1"/>
</dbReference>
<comment type="caution">
    <text evidence="24">The sequence shown here is derived from an EMBL/GenBank/DDBJ whole genome shotgun (WGS) entry which is preliminary data.</text>
</comment>
<dbReference type="Pfam" id="PF00391">
    <property type="entry name" value="PEP-utilizers"/>
    <property type="match status" value="1"/>
</dbReference>
<evidence type="ECO:0000256" key="5">
    <source>
        <dbReference type="ARBA" id="ARBA00007837"/>
    </source>
</evidence>
<protein>
    <recommendedName>
        <fullName evidence="7 17">Phosphoenolpyruvate-protein phosphotransferase</fullName>
        <ecNumber evidence="6 17">2.7.3.9</ecNumber>
    </recommendedName>
    <alternativeName>
        <fullName evidence="16 17">Phosphotransferase system, enzyme I</fullName>
    </alternativeName>
</protein>
<dbReference type="NCBIfam" id="TIGR01417">
    <property type="entry name" value="PTS_I_fam"/>
    <property type="match status" value="1"/>
</dbReference>
<comment type="subcellular location">
    <subcellularLocation>
        <location evidence="4 17">Cytoplasm</location>
    </subcellularLocation>
</comment>
<organism evidence="24 25">
    <name type="scientific">Limosilactobacillus reuteri</name>
    <name type="common">Lactobacillus reuteri</name>
    <dbReference type="NCBI Taxonomy" id="1598"/>
    <lineage>
        <taxon>Bacteria</taxon>
        <taxon>Bacillati</taxon>
        <taxon>Bacillota</taxon>
        <taxon>Bacilli</taxon>
        <taxon>Lactobacillales</taxon>
        <taxon>Lactobacillaceae</taxon>
        <taxon>Limosilactobacillus</taxon>
    </lineage>
</organism>
<dbReference type="InterPro" id="IPR040442">
    <property type="entry name" value="Pyrv_kinase-like_dom_sf"/>
</dbReference>
<dbReference type="EC" id="2.7.3.9" evidence="6 17"/>
<evidence type="ECO:0000256" key="11">
    <source>
        <dbReference type="ARBA" id="ARBA00022679"/>
    </source>
</evidence>
<dbReference type="Gene3D" id="3.50.30.10">
    <property type="entry name" value="Phosphohistidine domain"/>
    <property type="match status" value="1"/>
</dbReference>
<keyword evidence="24" id="KW-0670">Pyruvate</keyword>
<dbReference type="InterPro" id="IPR024692">
    <property type="entry name" value="PTS_EI"/>
</dbReference>
<evidence type="ECO:0000256" key="3">
    <source>
        <dbReference type="ARBA" id="ARBA00002728"/>
    </source>
</evidence>
<dbReference type="InterPro" id="IPR050499">
    <property type="entry name" value="PEP-utilizing_PTS_enzyme"/>
</dbReference>
<dbReference type="GO" id="GO:0046872">
    <property type="term" value="F:metal ion binding"/>
    <property type="evidence" value="ECO:0007669"/>
    <property type="project" value="UniProtKB-KW"/>
</dbReference>
<dbReference type="GO" id="GO:0005737">
    <property type="term" value="C:cytoplasm"/>
    <property type="evidence" value="ECO:0007669"/>
    <property type="project" value="UniProtKB-SubCell"/>
</dbReference>
<dbReference type="InterPro" id="IPR008731">
    <property type="entry name" value="PTS_EIN"/>
</dbReference>
<evidence type="ECO:0000256" key="9">
    <source>
        <dbReference type="ARBA" id="ARBA00022490"/>
    </source>
</evidence>
<dbReference type="Gene3D" id="1.10.274.10">
    <property type="entry name" value="PtsI, HPr-binding domain"/>
    <property type="match status" value="1"/>
</dbReference>
<evidence type="ECO:0000256" key="12">
    <source>
        <dbReference type="ARBA" id="ARBA00022683"/>
    </source>
</evidence>
<name>A0A073K0S4_LIMRT</name>
<feature type="binding site" evidence="19">
    <location>
        <position position="298"/>
    </location>
    <ligand>
        <name>phosphoenolpyruvate</name>
        <dbReference type="ChEBI" id="CHEBI:58702"/>
    </ligand>
</feature>
<accession>A0A073K0S4</accession>
<dbReference type="Proteomes" id="UP000027731">
    <property type="component" value="Unassembled WGS sequence"/>
</dbReference>
<dbReference type="InterPro" id="IPR006318">
    <property type="entry name" value="PTS_EI-like"/>
</dbReference>
<dbReference type="GO" id="GO:0008965">
    <property type="term" value="F:phosphoenolpyruvate-protein phosphotransferase activity"/>
    <property type="evidence" value="ECO:0007669"/>
    <property type="project" value="UniProtKB-EC"/>
</dbReference>
<keyword evidence="13 17" id="KW-0479">Metal-binding</keyword>
<dbReference type="SUPFAM" id="SSF47831">
    <property type="entry name" value="Enzyme I of the PEP:sugar phosphotransferase system HPr-binding (sub)domain"/>
    <property type="match status" value="1"/>
</dbReference>
<keyword evidence="12 17" id="KW-0598">Phosphotransferase system</keyword>
<evidence type="ECO:0000256" key="6">
    <source>
        <dbReference type="ARBA" id="ARBA00012232"/>
    </source>
</evidence>
<keyword evidence="9 17" id="KW-0963">Cytoplasm</keyword>
<dbReference type="InterPro" id="IPR008279">
    <property type="entry name" value="PEP-util_enz_mobile_dom"/>
</dbReference>
<feature type="domain" description="Phosphotransferase system enzyme I N-terminal" evidence="23">
    <location>
        <begin position="6"/>
        <end position="128"/>
    </location>
</feature>
<dbReference type="PIRSF" id="PIRSF000732">
    <property type="entry name" value="PTS_enzyme_I"/>
    <property type="match status" value="1"/>
</dbReference>
<dbReference type="PATRIC" id="fig|1598.90.peg.1984"/>
<comment type="cofactor">
    <cofactor evidence="2 17 20">
        <name>Mg(2+)</name>
        <dbReference type="ChEBI" id="CHEBI:18420"/>
    </cofactor>
</comment>
<comment type="similarity">
    <text evidence="5 17">Belongs to the PEP-utilizing enzyme family.</text>
</comment>
<evidence type="ECO:0000259" key="23">
    <source>
        <dbReference type="Pfam" id="PF05524"/>
    </source>
</evidence>
<evidence type="ECO:0000256" key="2">
    <source>
        <dbReference type="ARBA" id="ARBA00001946"/>
    </source>
</evidence>
<evidence type="ECO:0000256" key="7">
    <source>
        <dbReference type="ARBA" id="ARBA00016544"/>
    </source>
</evidence>
<proteinExistence type="inferred from homology"/>
<gene>
    <name evidence="24" type="ORF">LR3_03110</name>
</gene>
<dbReference type="PROSITE" id="PS00370">
    <property type="entry name" value="PEP_ENZYMES_PHOS_SITE"/>
    <property type="match status" value="1"/>
</dbReference>
<feature type="binding site" evidence="19">
    <location>
        <position position="467"/>
    </location>
    <ligand>
        <name>phosphoenolpyruvate</name>
        <dbReference type="ChEBI" id="CHEBI:58702"/>
    </ligand>
</feature>
<evidence type="ECO:0000259" key="21">
    <source>
        <dbReference type="Pfam" id="PF00391"/>
    </source>
</evidence>
<dbReference type="EMBL" id="JOSX01000020">
    <property type="protein sequence ID" value="KEK14795.1"/>
    <property type="molecule type" value="Genomic_DNA"/>
</dbReference>
<dbReference type="InterPro" id="IPR015813">
    <property type="entry name" value="Pyrv/PenolPyrv_kinase-like_dom"/>
</dbReference>
<keyword evidence="11 17" id="KW-0808">Transferase</keyword>
<feature type="active site" description="Proton donor" evidence="18">
    <location>
        <position position="504"/>
    </location>
</feature>
<evidence type="ECO:0000256" key="14">
    <source>
        <dbReference type="ARBA" id="ARBA00022777"/>
    </source>
</evidence>
<reference evidence="24 25" key="1">
    <citation type="submission" date="2014-06" db="EMBL/GenBank/DDBJ databases">
        <title>Genetic determinant of reutericyclin biosynthesis of Lactobacillus reuteri.</title>
        <authorList>
            <person name="Lin X."/>
            <person name="Duar R."/>
            <person name="Walter J."/>
            <person name="Gaenzle M."/>
        </authorList>
    </citation>
    <scope>NUCLEOTIDE SEQUENCE [LARGE SCALE GENOMIC DNA]</scope>
    <source>
        <strain evidence="24 25">LTH2584</strain>
    </source>
</reference>
<evidence type="ECO:0000256" key="19">
    <source>
        <dbReference type="PIRSR" id="PIRSR000732-2"/>
    </source>
</evidence>
<dbReference type="Pfam" id="PF05524">
    <property type="entry name" value="PEP-utilisers_N"/>
    <property type="match status" value="1"/>
</dbReference>
<keyword evidence="8 17" id="KW-0813">Transport</keyword>
<feature type="active site" description="Tele-phosphohistidine intermediate" evidence="18">
    <location>
        <position position="191"/>
    </location>
</feature>
<dbReference type="PRINTS" id="PR01736">
    <property type="entry name" value="PHPHTRNFRASE"/>
</dbReference>
<evidence type="ECO:0000256" key="15">
    <source>
        <dbReference type="ARBA" id="ARBA00022842"/>
    </source>
</evidence>
<feature type="domain" description="PEP-utilising enzyme C-terminal" evidence="22">
    <location>
        <begin position="253"/>
        <end position="543"/>
    </location>
</feature>
<dbReference type="GO" id="GO:0016301">
    <property type="term" value="F:kinase activity"/>
    <property type="evidence" value="ECO:0007669"/>
    <property type="project" value="UniProtKB-KW"/>
</dbReference>
<evidence type="ECO:0000256" key="13">
    <source>
        <dbReference type="ARBA" id="ARBA00022723"/>
    </source>
</evidence>
<dbReference type="Pfam" id="PF02896">
    <property type="entry name" value="PEP-utilizers_C"/>
    <property type="match status" value="1"/>
</dbReference>
<dbReference type="Gene3D" id="3.20.20.60">
    <property type="entry name" value="Phosphoenolpyruvate-binding domains"/>
    <property type="match status" value="1"/>
</dbReference>
<dbReference type="InterPro" id="IPR036618">
    <property type="entry name" value="PtsI_HPr-bd_sf"/>
</dbReference>
<dbReference type="GO" id="GO:0009401">
    <property type="term" value="P:phosphoenolpyruvate-dependent sugar phosphotransferase system"/>
    <property type="evidence" value="ECO:0007669"/>
    <property type="project" value="UniProtKB-KW"/>
</dbReference>
<feature type="binding site" evidence="20">
    <location>
        <position position="457"/>
    </location>
    <ligand>
        <name>Mg(2+)</name>
        <dbReference type="ChEBI" id="CHEBI:18420"/>
    </ligand>
</feature>
<feature type="binding site" evidence="19">
    <location>
        <position position="334"/>
    </location>
    <ligand>
        <name>phosphoenolpyruvate</name>
        <dbReference type="ChEBI" id="CHEBI:58702"/>
    </ligand>
</feature>
<evidence type="ECO:0000259" key="22">
    <source>
        <dbReference type="Pfam" id="PF02896"/>
    </source>
</evidence>
<dbReference type="SUPFAM" id="SSF51621">
    <property type="entry name" value="Phosphoenolpyruvate/pyruvate domain"/>
    <property type="match status" value="1"/>
</dbReference>
<evidence type="ECO:0000256" key="17">
    <source>
        <dbReference type="PIRNR" id="PIRNR000732"/>
    </source>
</evidence>
<evidence type="ECO:0000313" key="24">
    <source>
        <dbReference type="EMBL" id="KEK14795.1"/>
    </source>
</evidence>
<feature type="binding site" evidence="20">
    <location>
        <position position="433"/>
    </location>
    <ligand>
        <name>Mg(2+)</name>
        <dbReference type="ChEBI" id="CHEBI:18420"/>
    </ligand>
</feature>
<dbReference type="InterPro" id="IPR036637">
    <property type="entry name" value="Phosphohistidine_dom_sf"/>
</dbReference>
<evidence type="ECO:0000256" key="20">
    <source>
        <dbReference type="PIRSR" id="PIRSR000732-3"/>
    </source>
</evidence>
<dbReference type="AlphaFoldDB" id="A0A073K0S4"/>
<comment type="function">
    <text evidence="3 17">General (non sugar-specific) component of the phosphoenolpyruvate-dependent sugar phosphotransferase system (sugar PTS). This major carbohydrate active-transport system catalyzes the phosphorylation of incoming sugar substrates concomitantly with their translocation across the cell membrane. Enzyme I transfers the phosphoryl group from phosphoenolpyruvate (PEP) to the phosphoryl carrier protein (HPr).</text>
</comment>
<keyword evidence="14 17" id="KW-0418">Kinase</keyword>
<dbReference type="InterPro" id="IPR018274">
    <property type="entry name" value="PEP_util_AS"/>
</dbReference>
<sequence length="575" mass="64292">METQINGIAASDGVGIAPAYLLTKPNLNFEKYHISDPNSEKARLHRAFDKIIQKLKETKKKLVDKLNAEDLAIFDTHIAILNDPEMIKQVENRITNQRLNAESAFTEVITKMIKTLQAMTGNEYMQERAADFQNIQDQVLAELEGKKLPNLRELDHPVIIVAHSIGPADTSQMDGRFVKGIITDLGGRTSHAAIMARSLQIPAIVGCNDITKKVQNGQRVIVDGFEGSAIIEPSTNDVKQYQKIADKFMNVRQQWKKMVNQPSVTADGQQYKISANIGSSVDISSAIKNGADGVGLFRTEFLYMKSDHLPTEEEQFNAYRRAVEQLNGKRLVVRTLDIGGDKPLQFMPLPKEMNPFLGYRAIRIALDRPEMFRTQLRALLRASEFGKINIMFPMITTLEELQTAKNIYYEEQQKLAVDHPGIGGDIHLGIMIEVPLAALNADRLASEVDFFSIGTNDLIQYCFAADRGNDSVSYLYQPLNPTFLKLIKRIIDAGHAHDTTVAMCGEMAGDRYALPLLIGMGLDVYSMSASSILRTRSMMKQLDSKKCQELYQQAVTTCDSMTGVKQLVQNWLVTN</sequence>
<evidence type="ECO:0000256" key="16">
    <source>
        <dbReference type="ARBA" id="ARBA00033235"/>
    </source>
</evidence>
<evidence type="ECO:0000256" key="4">
    <source>
        <dbReference type="ARBA" id="ARBA00004496"/>
    </source>
</evidence>
<dbReference type="PANTHER" id="PTHR46244:SF3">
    <property type="entry name" value="PHOSPHOENOLPYRUVATE-PROTEIN PHOSPHOTRANSFERASE"/>
    <property type="match status" value="1"/>
</dbReference>
<evidence type="ECO:0000256" key="1">
    <source>
        <dbReference type="ARBA" id="ARBA00000683"/>
    </source>
</evidence>
<evidence type="ECO:0000256" key="10">
    <source>
        <dbReference type="ARBA" id="ARBA00022597"/>
    </source>
</evidence>
<dbReference type="InterPro" id="IPR000121">
    <property type="entry name" value="PEP_util_C"/>
</dbReference>
<evidence type="ECO:0000256" key="18">
    <source>
        <dbReference type="PIRSR" id="PIRSR000732-1"/>
    </source>
</evidence>
<keyword evidence="15 17" id="KW-0460">Magnesium</keyword>
<evidence type="ECO:0000256" key="8">
    <source>
        <dbReference type="ARBA" id="ARBA00022448"/>
    </source>
</evidence>
<dbReference type="SUPFAM" id="SSF52009">
    <property type="entry name" value="Phosphohistidine domain"/>
    <property type="match status" value="1"/>
</dbReference>
<feature type="domain" description="PEP-utilising enzyme mobile" evidence="21">
    <location>
        <begin position="155"/>
        <end position="227"/>
    </location>
</feature>
<keyword evidence="10 17" id="KW-0762">Sugar transport</keyword>
<evidence type="ECO:0000313" key="25">
    <source>
        <dbReference type="Proteomes" id="UP000027731"/>
    </source>
</evidence>